<feature type="repeat" description="ANK" evidence="3">
    <location>
        <begin position="1825"/>
        <end position="1857"/>
    </location>
</feature>
<feature type="repeat" description="ANK" evidence="3">
    <location>
        <begin position="1561"/>
        <end position="1593"/>
    </location>
</feature>
<dbReference type="InterPro" id="IPR051631">
    <property type="entry name" value="Ankyrin-KH/SAM_domain"/>
</dbReference>
<dbReference type="PANTHER" id="PTHR23206:SF7">
    <property type="entry name" value="PROTEIN KINASE DOMAIN-CONTAINING PROTEIN"/>
    <property type="match status" value="1"/>
</dbReference>
<dbReference type="PANTHER" id="PTHR23206">
    <property type="entry name" value="MASK PROTEIN"/>
    <property type="match status" value="1"/>
</dbReference>
<dbReference type="EMBL" id="JALNTZ010000002">
    <property type="protein sequence ID" value="KAJ3663202.1"/>
    <property type="molecule type" value="Genomic_DNA"/>
</dbReference>
<feature type="repeat" description="ANK" evidence="3">
    <location>
        <begin position="1891"/>
        <end position="1923"/>
    </location>
</feature>
<dbReference type="Gene3D" id="1.25.40.20">
    <property type="entry name" value="Ankyrin repeat-containing domain"/>
    <property type="match status" value="9"/>
</dbReference>
<dbReference type="GO" id="GO:0005737">
    <property type="term" value="C:cytoplasm"/>
    <property type="evidence" value="ECO:0007669"/>
    <property type="project" value="TreeGrafter"/>
</dbReference>
<dbReference type="SUPFAM" id="SSF48403">
    <property type="entry name" value="Ankyrin repeat"/>
    <property type="match status" value="3"/>
</dbReference>
<feature type="repeat" description="ANK" evidence="3">
    <location>
        <begin position="1429"/>
        <end position="1461"/>
    </location>
</feature>
<feature type="repeat" description="ANK" evidence="3">
    <location>
        <begin position="1627"/>
        <end position="1659"/>
    </location>
</feature>
<dbReference type="SMART" id="SM00248">
    <property type="entry name" value="ANK"/>
    <property type="match status" value="26"/>
</dbReference>
<dbReference type="InterPro" id="IPR036770">
    <property type="entry name" value="Ankyrin_rpt-contain_sf"/>
</dbReference>
<feature type="repeat" description="ANK" evidence="3">
    <location>
        <begin position="1957"/>
        <end position="1989"/>
    </location>
</feature>
<dbReference type="Pfam" id="PF13637">
    <property type="entry name" value="Ank_4"/>
    <property type="match status" value="4"/>
</dbReference>
<reference evidence="4" key="1">
    <citation type="journal article" date="2023" name="G3 (Bethesda)">
        <title>Whole genome assemblies of Zophobas morio and Tenebrio molitor.</title>
        <authorList>
            <person name="Kaur S."/>
            <person name="Stinson S.A."/>
            <person name="diCenzo G.C."/>
        </authorList>
    </citation>
    <scope>NUCLEOTIDE SEQUENCE</scope>
    <source>
        <strain evidence="4">QUZm001</strain>
    </source>
</reference>
<feature type="repeat" description="ANK" evidence="3">
    <location>
        <begin position="1858"/>
        <end position="1890"/>
    </location>
</feature>
<feature type="repeat" description="ANK" evidence="3">
    <location>
        <begin position="1462"/>
        <end position="1494"/>
    </location>
</feature>
<dbReference type="Pfam" id="PF12796">
    <property type="entry name" value="Ank_2"/>
    <property type="match status" value="6"/>
</dbReference>
<feature type="repeat" description="ANK" evidence="3">
    <location>
        <begin position="1263"/>
        <end position="1295"/>
    </location>
</feature>
<feature type="repeat" description="ANK" evidence="3">
    <location>
        <begin position="1726"/>
        <end position="1758"/>
    </location>
</feature>
<evidence type="ECO:0000256" key="1">
    <source>
        <dbReference type="ARBA" id="ARBA00022737"/>
    </source>
</evidence>
<dbReference type="Gene3D" id="3.40.50.300">
    <property type="entry name" value="P-loop containing nucleotide triphosphate hydrolases"/>
    <property type="match status" value="1"/>
</dbReference>
<proteinExistence type="predicted"/>
<evidence type="ECO:0000313" key="5">
    <source>
        <dbReference type="Proteomes" id="UP001168821"/>
    </source>
</evidence>
<feature type="repeat" description="ANK" evidence="3">
    <location>
        <begin position="1363"/>
        <end position="1395"/>
    </location>
</feature>
<dbReference type="PRINTS" id="PR01415">
    <property type="entry name" value="ANKYRIN"/>
</dbReference>
<feature type="repeat" description="ANK" evidence="3">
    <location>
        <begin position="1528"/>
        <end position="1560"/>
    </location>
</feature>
<feature type="repeat" description="ANK" evidence="3">
    <location>
        <begin position="1230"/>
        <end position="1262"/>
    </location>
</feature>
<feature type="repeat" description="ANK" evidence="3">
    <location>
        <begin position="1330"/>
        <end position="1362"/>
    </location>
</feature>
<keyword evidence="2 3" id="KW-0040">ANK repeat</keyword>
<dbReference type="Proteomes" id="UP001168821">
    <property type="component" value="Unassembled WGS sequence"/>
</dbReference>
<feature type="repeat" description="ANK" evidence="3">
    <location>
        <begin position="1924"/>
        <end position="1956"/>
    </location>
</feature>
<organism evidence="4 5">
    <name type="scientific">Zophobas morio</name>
    <dbReference type="NCBI Taxonomy" id="2755281"/>
    <lineage>
        <taxon>Eukaryota</taxon>
        <taxon>Metazoa</taxon>
        <taxon>Ecdysozoa</taxon>
        <taxon>Arthropoda</taxon>
        <taxon>Hexapoda</taxon>
        <taxon>Insecta</taxon>
        <taxon>Pterygota</taxon>
        <taxon>Neoptera</taxon>
        <taxon>Endopterygota</taxon>
        <taxon>Coleoptera</taxon>
        <taxon>Polyphaga</taxon>
        <taxon>Cucujiformia</taxon>
        <taxon>Tenebrionidae</taxon>
        <taxon>Zophobas</taxon>
    </lineage>
</organism>
<feature type="repeat" description="ANK" evidence="3">
    <location>
        <begin position="1660"/>
        <end position="1692"/>
    </location>
</feature>
<feature type="repeat" description="ANK" evidence="3">
    <location>
        <begin position="1396"/>
        <end position="1428"/>
    </location>
</feature>
<feature type="repeat" description="ANK" evidence="3">
    <location>
        <begin position="1693"/>
        <end position="1725"/>
    </location>
</feature>
<dbReference type="PROSITE" id="PS50088">
    <property type="entry name" value="ANK_REPEAT"/>
    <property type="match status" value="25"/>
</dbReference>
<feature type="repeat" description="ANK" evidence="3">
    <location>
        <begin position="1594"/>
        <end position="1626"/>
    </location>
</feature>
<protein>
    <submittedName>
        <fullName evidence="4">Uncharacterized protein</fullName>
    </submittedName>
</protein>
<evidence type="ECO:0000256" key="3">
    <source>
        <dbReference type="PROSITE-ProRule" id="PRU00023"/>
    </source>
</evidence>
<evidence type="ECO:0000256" key="2">
    <source>
        <dbReference type="ARBA" id="ARBA00023043"/>
    </source>
</evidence>
<keyword evidence="5" id="KW-1185">Reference proteome</keyword>
<dbReference type="PROSITE" id="PS50297">
    <property type="entry name" value="ANK_REP_REGION"/>
    <property type="match status" value="25"/>
</dbReference>
<gene>
    <name evidence="4" type="ORF">Zmor_007506</name>
</gene>
<comment type="caution">
    <text evidence="4">The sequence shown here is derived from an EMBL/GenBank/DDBJ whole genome shotgun (WGS) entry which is preliminary data.</text>
</comment>
<feature type="repeat" description="ANK" evidence="3">
    <location>
        <begin position="1792"/>
        <end position="1824"/>
    </location>
</feature>
<accession>A0AA38MPI9</accession>
<dbReference type="SUPFAM" id="SSF52540">
    <property type="entry name" value="P-loop containing nucleoside triphosphate hydrolases"/>
    <property type="match status" value="1"/>
</dbReference>
<feature type="repeat" description="ANK" evidence="3">
    <location>
        <begin position="1990"/>
        <end position="2016"/>
    </location>
</feature>
<feature type="repeat" description="ANK" evidence="3">
    <location>
        <begin position="1297"/>
        <end position="1329"/>
    </location>
</feature>
<evidence type="ECO:0000313" key="4">
    <source>
        <dbReference type="EMBL" id="KAJ3663202.1"/>
    </source>
</evidence>
<sequence>MEKGFESFKKRSGTTDKGKDYEDVAVANVVLELVNNVTIKNFHVSSNEADFGAFDDLVIKTESEKANEVRVKAVQLKHSETQALRAKDLQKNKGNFSIAKYLQSFKEIKVDVDELILFTNRPFKCDDKTTFQLEEEEFSIKAVKTKATLEFLEKTDCVYQFEIIEEDWSVETLLKIREYQTFFSKFYLYTDQENVEKMKGRIAEKFITRYVSDEETFDRFLRTISQWNMQDGVKEKLNKKWVQRLIALQLLFCQIEPLSFGSVIDNDKMIIFREVVSSFDITLCKRESYEALKQLWGDSRREENIDFKELNLVRERYLPTVRYIDNGNIDKTDPKILMQLLWLMDKCPLTLRQHENVDKAIQLCPDKKFILIGEGKNEEWMQNYSVFQNLSNLKPDLRDEVMQNFTISIQGKGELDLVTAFGNSDGFLESVTTDSLLEMLNGPYPIGGEQETLPEPYIGRYLPRNVVNITYLEKAHENTVIVLNCANNFDTARDKLNKCNLIDIENFLQKKNQTDHNSCFTNAVINLGNNENNFHFDNLNLANTIYIGNRHYNDSELQQIYTENQTTKQFHYFQLLDDGNLEWVKSKGDVSDLEVYKLSEQYSTDENTLWSSRLENSINLITGDPGIGKSELMKSFKNKCPPKYWTVIINPQDVNSFFYNSEFPETTNYIDLFEKTVNNCQSVKKLDREIFKMCIERNNVVYVWDALDEILSDNLDDVLKIILHLSSKGFHQWVTSRRNLKPFLEKHFSLLALSINRFSEDEQENYCRNRLNTFVSSDQIEVTIEKIKSSFAIVEHVDILGVPLQIFMLTELFRQNHEKYLKLMDNTFLLTDLYDYFIAEKLNIFYQDKIEIDIKNPHLARRINKEKREALDLYERVAFKVVFHDEILQQLNIDFEKCLETVVEEYASLGFVKEFQNNVPRFLHSSFAEYLVAVYIFKNTSDLKVFIADILFGAKYDNVRFFFDMLLAKNSKAHIAVLYKNYETFKTYDDEILTLKDKWDRSALHLISSWGKRHPRIKITQGYIVQEDRNFDKKSETEAYFEALAYLQQKNNVDEFDTLLNATPLSYATKSESLGAELKLLRTKQTDLNRLCTRDDIINFLYYSALFGYDDVCILLTAEVLNTFGCEVKLISVLFVQIPLLPNYYFPNFDVNEYLLKLFVEKEFVITLLYIASGNGHEKIVDYLETVGAEIDRAAIGGHTPLYLACQNGHENVVKYLATAGAEINRANNEGWTPLLIASFHGHGKVVQYLVTFGAQINPSTNHGWTALHVASEKGHEKIVDYLATVGAEINCANNNNGSTPLHLASRNGHEEVVQCLVRLGVEVNRAENNGCTPLFIASQNGQEKVVEYLESVGAEVNRANKKGVTPLHVASRNGHEKVTKILTTASAKINPVTKDGWTPLHLASEKGHGKVVEYLATAGAEINRVNKNGSTPLFMASRNGHETIVKYLATLGAEINRANHDGWTPLHVACEKGHDKVVEYLVTIGAEVNRANKKGATPLHVASRNGHDKVIDKLTTAGAEINSVRNDGWTPLHIACEKGHEKVVEYLVSLGAEINRVQNKGCTPLFIASHNGQETIVKYLATLGAEINRASHEGWTPLHVACEKGHEKVVEYLVSLGAEINRVQNKGCTPLFIASHNGQETIVKYLATLGAEINRASHEGWTPLHVASEKGHEKIVEYLATIGAEINSTNKKDATPLYTASRKGHETIVQNLTTAGAEVNRATADGWTPLHIACEKGHEVVVEYLTTAGAEINHIDNDGDTPLHVACENGHETVVEYLVTKGAELNRADNDGWTPLHVASFNGHEKIVEYLATAGAEINRVSNNGLIPLHVACDKGHEKVVEYLVTKSVELNRADNNGWTPLHVASFNGHEKIVEYLVTVGADISQVDNYGSTPLFVASFKGYEKVVEYLTTVGAEINRADNEGDTPLHVASKNGHEKVVEYLTTVGAEINRVNKNGSTALFVASQNGHEKVVERLVTFGGEIYRASNSGWTPLHAASVNGHEKVVQYLITSAVDQINCLLKRILKVTPT</sequence>
<name>A0AA38MPI9_9CUCU</name>
<dbReference type="GO" id="GO:0045087">
    <property type="term" value="P:innate immune response"/>
    <property type="evidence" value="ECO:0007669"/>
    <property type="project" value="TreeGrafter"/>
</dbReference>
<dbReference type="Pfam" id="PF00023">
    <property type="entry name" value="Ank"/>
    <property type="match status" value="3"/>
</dbReference>
<feature type="repeat" description="ANK" evidence="3">
    <location>
        <begin position="1197"/>
        <end position="1229"/>
    </location>
</feature>
<dbReference type="InterPro" id="IPR002110">
    <property type="entry name" value="Ankyrin_rpt"/>
</dbReference>
<feature type="repeat" description="ANK" evidence="3">
    <location>
        <begin position="1495"/>
        <end position="1527"/>
    </location>
</feature>
<feature type="repeat" description="ANK" evidence="3">
    <location>
        <begin position="1759"/>
        <end position="1791"/>
    </location>
</feature>
<keyword evidence="1" id="KW-0677">Repeat</keyword>
<dbReference type="InterPro" id="IPR027417">
    <property type="entry name" value="P-loop_NTPase"/>
</dbReference>